<name>A0A6P2HTS0_9BURK</name>
<gene>
    <name evidence="1" type="ORF">BDI24065_00791</name>
</gene>
<proteinExistence type="predicted"/>
<reference evidence="1 2" key="1">
    <citation type="submission" date="2019-09" db="EMBL/GenBank/DDBJ databases">
        <authorList>
            <person name="Depoorter E."/>
        </authorList>
    </citation>
    <scope>NUCLEOTIDE SEQUENCE [LARGE SCALE GENOMIC DNA]</scope>
    <source>
        <strain evidence="1">LMG 24065</strain>
    </source>
</reference>
<protein>
    <submittedName>
        <fullName evidence="1">AraC family transcriptional regulator</fullName>
    </submittedName>
</protein>
<evidence type="ECO:0000313" key="1">
    <source>
        <dbReference type="EMBL" id="VWB20411.1"/>
    </source>
</evidence>
<dbReference type="Proteomes" id="UP000494125">
    <property type="component" value="Unassembled WGS sequence"/>
</dbReference>
<dbReference type="EMBL" id="CABVPN010000003">
    <property type="protein sequence ID" value="VWB20411.1"/>
    <property type="molecule type" value="Genomic_DNA"/>
</dbReference>
<organism evidence="1 2">
    <name type="scientific">Burkholderia diffusa</name>
    <dbReference type="NCBI Taxonomy" id="488732"/>
    <lineage>
        <taxon>Bacteria</taxon>
        <taxon>Pseudomonadati</taxon>
        <taxon>Pseudomonadota</taxon>
        <taxon>Betaproteobacteria</taxon>
        <taxon>Burkholderiales</taxon>
        <taxon>Burkholderiaceae</taxon>
        <taxon>Burkholderia</taxon>
        <taxon>Burkholderia cepacia complex</taxon>
    </lineage>
</organism>
<keyword evidence="2" id="KW-1185">Reference proteome</keyword>
<accession>A0A6P2HTS0</accession>
<dbReference type="AlphaFoldDB" id="A0A6P2HTS0"/>
<dbReference type="Gene3D" id="1.10.10.60">
    <property type="entry name" value="Homeodomain-like"/>
    <property type="match status" value="1"/>
</dbReference>
<sequence length="158" mass="17243">MRWGMRCMCDLRVVAHIDRSPATAGLFCVRGLRTRPFDRPPQLKSIATLLNTSEHRLTRRLQEEGACFGDISNAVRKTRAQALVAEGRLSIKENRGGTGVQRHVAVLAGAQALDQRRAERVVAGGNALVAGGMRVAVDPPARTVHRVGSTPIHRPHTE</sequence>
<evidence type="ECO:0000313" key="2">
    <source>
        <dbReference type="Proteomes" id="UP000494125"/>
    </source>
</evidence>